<organism evidence="1 2">
    <name type="scientific">Chitinophaga solisilvae</name>
    <dbReference type="NCBI Taxonomy" id="1233460"/>
    <lineage>
        <taxon>Bacteria</taxon>
        <taxon>Pseudomonadati</taxon>
        <taxon>Bacteroidota</taxon>
        <taxon>Chitinophagia</taxon>
        <taxon>Chitinophagales</taxon>
        <taxon>Chitinophagaceae</taxon>
        <taxon>Chitinophaga</taxon>
    </lineage>
</organism>
<keyword evidence="2" id="KW-1185">Reference proteome</keyword>
<dbReference type="EMBL" id="RIAR02000001">
    <property type="protein sequence ID" value="NSL88106.1"/>
    <property type="molecule type" value="Genomic_DNA"/>
</dbReference>
<name>A0A433WKB3_9BACT</name>
<proteinExistence type="predicted"/>
<dbReference type="OrthoDB" id="9769023at2"/>
<evidence type="ECO:0000313" key="2">
    <source>
        <dbReference type="Proteomes" id="UP000281028"/>
    </source>
</evidence>
<dbReference type="SUPFAM" id="SSF48452">
    <property type="entry name" value="TPR-like"/>
    <property type="match status" value="1"/>
</dbReference>
<sequence>MAMSMSCQTYNNKISSYYNHLSTGEFDAAGKALDNNRFLRLKRNRLLYQMEKGKVAFLRGDYQQSNNCLNAADSLLESHFNAALDQGIGLLLNPAMQQYRGEDFEKLLIHYYKSLNYLQLRQHEDAVVEARRITLKNDALNDRKNNNDRKYANDAFALMLQGMIYESVHNINDAFISYRNAADIFLKTTDTAYYGVKMPAQLQQDLLHMAYLNGFGTELSYYEKQFNTTYTPPKKEEGGDLILFWENGLAPVKTENNFFFTLTKNGLGSVGFTNEETNLFIPFDFRLFPKENAGKLGYMETFRVAFPKYMEQPLYYTNASISANAAPAVPLEKIEDVNQLAFRTLQERFIKEMSLALTRLAIKKLAEHQLKKENETAAQVFDGLAFLTEKADTRNWQSLPHAIYYVRIPLKKGRNDISLQLSNVHGQTNTVKLQVEGNGMLQARHYSSLQRG</sequence>
<dbReference type="InterPro" id="IPR011990">
    <property type="entry name" value="TPR-like_helical_dom_sf"/>
</dbReference>
<dbReference type="AlphaFoldDB" id="A0A433WKB3"/>
<protein>
    <submittedName>
        <fullName evidence="1">Uncharacterized protein</fullName>
    </submittedName>
</protein>
<dbReference type="Proteomes" id="UP000281028">
    <property type="component" value="Unassembled WGS sequence"/>
</dbReference>
<evidence type="ECO:0000313" key="1">
    <source>
        <dbReference type="EMBL" id="NSL88106.1"/>
    </source>
</evidence>
<accession>A0A433WKB3</accession>
<reference evidence="1" key="1">
    <citation type="submission" date="2020-05" db="EMBL/GenBank/DDBJ databases">
        <title>Chitinophaga laudate sp. nov., isolated from a tropical peat swamp.</title>
        <authorList>
            <person name="Goh C.B.S."/>
            <person name="Lee M.S."/>
            <person name="Parimannan S."/>
            <person name="Pasbakhsh P."/>
            <person name="Yule C.M."/>
            <person name="Rajandas H."/>
            <person name="Loke S."/>
            <person name="Croft L."/>
            <person name="Tan J.B.L."/>
        </authorList>
    </citation>
    <scope>NUCLEOTIDE SEQUENCE</scope>
    <source>
        <strain evidence="1">Mgbs1</strain>
    </source>
</reference>
<comment type="caution">
    <text evidence="1">The sequence shown here is derived from an EMBL/GenBank/DDBJ whole genome shotgun (WGS) entry which is preliminary data.</text>
</comment>
<gene>
    <name evidence="1" type="ORF">ECE50_014760</name>
</gene>